<sequence length="441" mass="51281">MALIHKDWFHNVRNWKVITDRLLRLDINSEQNEKMTIVVAYGPLENEIKEIEDDFWDYLQDEVDRIQHRFIIIGDLNGCIGASKELGYPVERESIAEVGAVMDDDKYNQSSIKVYKLQNVIIRREYSRMLTDRIRETNWTNEEDLEVSWAMFEELDVQLFLMKKNLLDLNEEMPSENQQQTGLIMKTTGIVARTTGQSDLAAVSKKVSKSPTRPSKIRKTLLNSEKFPILLNDGEALTFLLDNNFSKQQYINIRVESKHRNADIYPTYEHLKKAKLACRPLGLEAPQSVRFCRPIKLQYAKETKDHVLKEKQSIDEKIREDAFEARNKLHKKDRESHAGKDSHIHNLTDIFNRALETSDPIISSASIKKRLDNQRHKQLPREVIKLLACTEEPEKDTSETIFNMQDPQNNSESEGSDELQEENNTETFFKVLDTIVLDSEN</sequence>
<organism evidence="2 3">
    <name type="scientific">Ignelater luminosus</name>
    <name type="common">Cucubano</name>
    <name type="synonym">Pyrophorus luminosus</name>
    <dbReference type="NCBI Taxonomy" id="2038154"/>
    <lineage>
        <taxon>Eukaryota</taxon>
        <taxon>Metazoa</taxon>
        <taxon>Ecdysozoa</taxon>
        <taxon>Arthropoda</taxon>
        <taxon>Hexapoda</taxon>
        <taxon>Insecta</taxon>
        <taxon>Pterygota</taxon>
        <taxon>Neoptera</taxon>
        <taxon>Endopterygota</taxon>
        <taxon>Coleoptera</taxon>
        <taxon>Polyphaga</taxon>
        <taxon>Elateriformia</taxon>
        <taxon>Elateroidea</taxon>
        <taxon>Elateridae</taxon>
        <taxon>Agrypninae</taxon>
        <taxon>Pyrophorini</taxon>
        <taxon>Ignelater</taxon>
    </lineage>
</organism>
<evidence type="ECO:0000313" key="3">
    <source>
        <dbReference type="Proteomes" id="UP000801492"/>
    </source>
</evidence>
<dbReference type="AlphaFoldDB" id="A0A8K0GL66"/>
<name>A0A8K0GL66_IGNLU</name>
<dbReference type="OrthoDB" id="7450257at2759"/>
<dbReference type="EMBL" id="VTPC01000842">
    <property type="protein sequence ID" value="KAF2904139.1"/>
    <property type="molecule type" value="Genomic_DNA"/>
</dbReference>
<feature type="compositionally biased region" description="Acidic residues" evidence="1">
    <location>
        <begin position="414"/>
        <end position="424"/>
    </location>
</feature>
<accession>A0A8K0GL66</accession>
<reference evidence="2" key="1">
    <citation type="submission" date="2019-08" db="EMBL/GenBank/DDBJ databases">
        <title>The genome of the North American firefly Photinus pyralis.</title>
        <authorList>
            <consortium name="Photinus pyralis genome working group"/>
            <person name="Fallon T.R."/>
            <person name="Sander Lower S.E."/>
            <person name="Weng J.-K."/>
        </authorList>
    </citation>
    <scope>NUCLEOTIDE SEQUENCE</scope>
    <source>
        <strain evidence="2">TRF0915ILg1</strain>
        <tissue evidence="2">Whole body</tissue>
    </source>
</reference>
<dbReference type="Proteomes" id="UP000801492">
    <property type="component" value="Unassembled WGS sequence"/>
</dbReference>
<comment type="caution">
    <text evidence="2">The sequence shown here is derived from an EMBL/GenBank/DDBJ whole genome shotgun (WGS) entry which is preliminary data.</text>
</comment>
<keyword evidence="3" id="KW-1185">Reference proteome</keyword>
<gene>
    <name evidence="2" type="ORF">ILUMI_02028</name>
</gene>
<feature type="region of interest" description="Disordered" evidence="1">
    <location>
        <begin position="395"/>
        <end position="425"/>
    </location>
</feature>
<protein>
    <submittedName>
        <fullName evidence="2">Uncharacterized protein</fullName>
    </submittedName>
</protein>
<feature type="compositionally biased region" description="Polar residues" evidence="1">
    <location>
        <begin position="399"/>
        <end position="413"/>
    </location>
</feature>
<evidence type="ECO:0000256" key="1">
    <source>
        <dbReference type="SAM" id="MobiDB-lite"/>
    </source>
</evidence>
<proteinExistence type="predicted"/>
<evidence type="ECO:0000313" key="2">
    <source>
        <dbReference type="EMBL" id="KAF2904139.1"/>
    </source>
</evidence>